<dbReference type="Gene3D" id="3.30.40.10">
    <property type="entry name" value="Zinc/RING finger domain, C3HC4 (zinc finger)"/>
    <property type="match status" value="1"/>
</dbReference>
<dbReference type="VEuPathDB" id="FungiDB:BTJ68_14582"/>
<evidence type="ECO:0000256" key="4">
    <source>
        <dbReference type="PROSITE-ProRule" id="PRU00175"/>
    </source>
</evidence>
<dbReference type="PANTHER" id="PTHR16079">
    <property type="entry name" value="UBIQUITIN LIGASE PROTEIN CHFR"/>
    <property type="match status" value="1"/>
</dbReference>
<reference evidence="7 8" key="1">
    <citation type="journal article" date="2018" name="BMC Genomics">
        <title>Genomic evidence for intraspecific hybridization in a clonal and extremely halotolerant yeast.</title>
        <authorList>
            <person name="Gostincar C."/>
            <person name="Stajich J.E."/>
            <person name="Zupancic J."/>
            <person name="Zalar P."/>
            <person name="Gunde-Cimerman N."/>
        </authorList>
    </citation>
    <scope>NUCLEOTIDE SEQUENCE [LARGE SCALE GENOMIC DNA]</scope>
    <source>
        <strain evidence="7 8">EXF-10513</strain>
    </source>
</reference>
<evidence type="ECO:0000313" key="7">
    <source>
        <dbReference type="EMBL" id="RMY48775.1"/>
    </source>
</evidence>
<feature type="compositionally biased region" description="Basic residues" evidence="5">
    <location>
        <begin position="286"/>
        <end position="298"/>
    </location>
</feature>
<feature type="compositionally biased region" description="Basic and acidic residues" evidence="5">
    <location>
        <begin position="102"/>
        <end position="114"/>
    </location>
</feature>
<feature type="region of interest" description="Disordered" evidence="5">
    <location>
        <begin position="389"/>
        <end position="416"/>
    </location>
</feature>
<feature type="region of interest" description="Disordered" evidence="5">
    <location>
        <begin position="283"/>
        <end position="371"/>
    </location>
</feature>
<dbReference type="InterPro" id="IPR018957">
    <property type="entry name" value="Znf_C3HC4_RING-type"/>
</dbReference>
<evidence type="ECO:0000259" key="6">
    <source>
        <dbReference type="PROSITE" id="PS50089"/>
    </source>
</evidence>
<evidence type="ECO:0000256" key="3">
    <source>
        <dbReference type="ARBA" id="ARBA00022833"/>
    </source>
</evidence>
<organism evidence="7 8">
    <name type="scientific">Hortaea werneckii</name>
    <name type="common">Black yeast</name>
    <name type="synonym">Cladosporium werneckii</name>
    <dbReference type="NCBI Taxonomy" id="91943"/>
    <lineage>
        <taxon>Eukaryota</taxon>
        <taxon>Fungi</taxon>
        <taxon>Dikarya</taxon>
        <taxon>Ascomycota</taxon>
        <taxon>Pezizomycotina</taxon>
        <taxon>Dothideomycetes</taxon>
        <taxon>Dothideomycetidae</taxon>
        <taxon>Mycosphaerellales</taxon>
        <taxon>Teratosphaeriaceae</taxon>
        <taxon>Hortaea</taxon>
    </lineage>
</organism>
<evidence type="ECO:0000256" key="5">
    <source>
        <dbReference type="SAM" id="MobiDB-lite"/>
    </source>
</evidence>
<comment type="caution">
    <text evidence="7">The sequence shown here is derived from an EMBL/GenBank/DDBJ whole genome shotgun (WGS) entry which is preliminary data.</text>
</comment>
<dbReference type="EMBL" id="QWIO01002942">
    <property type="protein sequence ID" value="RMY48775.1"/>
    <property type="molecule type" value="Genomic_DNA"/>
</dbReference>
<feature type="region of interest" description="Disordered" evidence="5">
    <location>
        <begin position="102"/>
        <end position="213"/>
    </location>
</feature>
<dbReference type="InterPro" id="IPR013083">
    <property type="entry name" value="Znf_RING/FYVE/PHD"/>
</dbReference>
<feature type="compositionally biased region" description="Basic and acidic residues" evidence="5">
    <location>
        <begin position="354"/>
        <end position="364"/>
    </location>
</feature>
<dbReference type="PROSITE" id="PS00518">
    <property type="entry name" value="ZF_RING_1"/>
    <property type="match status" value="1"/>
</dbReference>
<gene>
    <name evidence="7" type="ORF">D0864_14827</name>
</gene>
<dbReference type="InterPro" id="IPR001841">
    <property type="entry name" value="Znf_RING"/>
</dbReference>
<accession>A0A3M7C9T7</accession>
<dbReference type="SUPFAM" id="SSF57850">
    <property type="entry name" value="RING/U-box"/>
    <property type="match status" value="1"/>
</dbReference>
<dbReference type="Pfam" id="PF00097">
    <property type="entry name" value="zf-C3HC4"/>
    <property type="match status" value="1"/>
</dbReference>
<protein>
    <recommendedName>
        <fullName evidence="6">RING-type domain-containing protein</fullName>
    </recommendedName>
</protein>
<evidence type="ECO:0000256" key="2">
    <source>
        <dbReference type="ARBA" id="ARBA00022771"/>
    </source>
</evidence>
<name>A0A3M7C9T7_HORWE</name>
<feature type="compositionally biased region" description="Polar residues" evidence="5">
    <location>
        <begin position="306"/>
        <end position="315"/>
    </location>
</feature>
<keyword evidence="1" id="KW-0479">Metal-binding</keyword>
<feature type="compositionally biased region" description="Basic and acidic residues" evidence="5">
    <location>
        <begin position="123"/>
        <end position="133"/>
    </location>
</feature>
<dbReference type="PROSITE" id="PS50089">
    <property type="entry name" value="ZF_RING_2"/>
    <property type="match status" value="1"/>
</dbReference>
<dbReference type="AlphaFoldDB" id="A0A3M7C9T7"/>
<feature type="domain" description="RING-type" evidence="6">
    <location>
        <begin position="24"/>
        <end position="77"/>
    </location>
</feature>
<keyword evidence="3" id="KW-0862">Zinc</keyword>
<proteinExistence type="predicted"/>
<dbReference type="SMART" id="SM00184">
    <property type="entry name" value="RING"/>
    <property type="match status" value="1"/>
</dbReference>
<dbReference type="PANTHER" id="PTHR16079:SF4">
    <property type="entry name" value="E3 UBIQUITIN-PROTEIN LIGASE CHFR"/>
    <property type="match status" value="1"/>
</dbReference>
<evidence type="ECO:0000313" key="8">
    <source>
        <dbReference type="Proteomes" id="UP000269539"/>
    </source>
</evidence>
<dbReference type="GO" id="GO:0004842">
    <property type="term" value="F:ubiquitin-protein transferase activity"/>
    <property type="evidence" value="ECO:0007669"/>
    <property type="project" value="TreeGrafter"/>
</dbReference>
<dbReference type="GO" id="GO:0006511">
    <property type="term" value="P:ubiquitin-dependent protein catabolic process"/>
    <property type="evidence" value="ECO:0007669"/>
    <property type="project" value="TreeGrafter"/>
</dbReference>
<dbReference type="GO" id="GO:0008270">
    <property type="term" value="F:zinc ion binding"/>
    <property type="evidence" value="ECO:0007669"/>
    <property type="project" value="UniProtKB-KW"/>
</dbReference>
<dbReference type="GO" id="GO:0016567">
    <property type="term" value="P:protein ubiquitination"/>
    <property type="evidence" value="ECO:0007669"/>
    <property type="project" value="TreeGrafter"/>
</dbReference>
<keyword evidence="2 4" id="KW-0863">Zinc-finger</keyword>
<dbReference type="Proteomes" id="UP000269539">
    <property type="component" value="Unassembled WGS sequence"/>
</dbReference>
<dbReference type="InterPro" id="IPR017907">
    <property type="entry name" value="Znf_RING_CS"/>
</dbReference>
<sequence>MAGAAPKSAAGDGGLLDMEKELTCSICTDILYQPLTLLDCLHTFCGSCLKEWFAWQATSAAAKNSRNPHPYTCPSCRESVRGTKADWRLNTLLEGFLKANPDRVKSEQEREEMRQSYTPGEDVLPKVEVRQDESDSEDERLMAQVRELSMAHVDPESARRRAERSARHGRRGRREEERGAGRGGATYLQYGPEASGHRQQTSRRSDPPVQLTESRLEEHGRIEAQLEHQSSLRSLLSASPIENHDVQQEILQSIYADGLLDGIDIDNLTTEQEEELTERIADAYRRRQRRERSRHRERPRSPRPSTSGSDTQAMQQRLAATPAPLQPRNESWYRNAPHALFERDKPTGTESDEPDRRTEYDRSSVKISDGSLRATYYRRGCPRTSAEALEQYTQDDRPARPPAAGAHIARKGKFQD</sequence>
<dbReference type="GO" id="GO:0005634">
    <property type="term" value="C:nucleus"/>
    <property type="evidence" value="ECO:0007669"/>
    <property type="project" value="TreeGrafter"/>
</dbReference>
<feature type="compositionally biased region" description="Basic and acidic residues" evidence="5">
    <location>
        <begin position="153"/>
        <end position="166"/>
    </location>
</feature>
<dbReference type="InterPro" id="IPR052256">
    <property type="entry name" value="E3_ubiquitin-ligase_CHFR"/>
</dbReference>
<evidence type="ECO:0000256" key="1">
    <source>
        <dbReference type="ARBA" id="ARBA00022723"/>
    </source>
</evidence>